<keyword evidence="3" id="KW-1185">Reference proteome</keyword>
<protein>
    <submittedName>
        <fullName evidence="2">YceI family protein</fullName>
    </submittedName>
</protein>
<dbReference type="Proteomes" id="UP000464495">
    <property type="component" value="Chromosome"/>
</dbReference>
<feature type="signal peptide" evidence="1">
    <location>
        <begin position="1"/>
        <end position="19"/>
    </location>
</feature>
<evidence type="ECO:0000256" key="1">
    <source>
        <dbReference type="SAM" id="SignalP"/>
    </source>
</evidence>
<dbReference type="AlphaFoldDB" id="A0A6P1T2D1"/>
<gene>
    <name evidence="2" type="ORF">GO499_09840</name>
</gene>
<organism evidence="2 3">
    <name type="scientific">Algicella marina</name>
    <dbReference type="NCBI Taxonomy" id="2683284"/>
    <lineage>
        <taxon>Bacteria</taxon>
        <taxon>Pseudomonadati</taxon>
        <taxon>Pseudomonadota</taxon>
        <taxon>Alphaproteobacteria</taxon>
        <taxon>Rhodobacterales</taxon>
        <taxon>Paracoccaceae</taxon>
        <taxon>Algicella</taxon>
    </lineage>
</organism>
<proteinExistence type="predicted"/>
<accession>A0A6P1T2D1</accession>
<dbReference type="InterPro" id="IPR036761">
    <property type="entry name" value="TTHA0802/YceI-like_sf"/>
</dbReference>
<dbReference type="RefSeq" id="WP_161862030.1">
    <property type="nucleotide sequence ID" value="NZ_CP046620.1"/>
</dbReference>
<feature type="chain" id="PRO_5026714202" evidence="1">
    <location>
        <begin position="20"/>
        <end position="192"/>
    </location>
</feature>
<dbReference type="KEGG" id="amaq:GO499_09840"/>
<dbReference type="EMBL" id="CP046620">
    <property type="protein sequence ID" value="QHQ35469.1"/>
    <property type="molecule type" value="Genomic_DNA"/>
</dbReference>
<evidence type="ECO:0000313" key="3">
    <source>
        <dbReference type="Proteomes" id="UP000464495"/>
    </source>
</evidence>
<reference evidence="2 3" key="1">
    <citation type="submission" date="2019-12" db="EMBL/GenBank/DDBJ databases">
        <title>Complete genome sequence of Algicella marina strain 9Alg 56(T) isolated from the red alga Tichocarpus crinitus.</title>
        <authorList>
            <person name="Kim S.-G."/>
            <person name="Nedashkovskaya O.I."/>
        </authorList>
    </citation>
    <scope>NUCLEOTIDE SEQUENCE [LARGE SCALE GENOMIC DNA]</scope>
    <source>
        <strain evidence="2 3">9Alg 56</strain>
    </source>
</reference>
<dbReference type="PIRSF" id="PIRSF029811">
    <property type="entry name" value="UCP029811"/>
    <property type="match status" value="1"/>
</dbReference>
<evidence type="ECO:0000313" key="2">
    <source>
        <dbReference type="EMBL" id="QHQ35469.1"/>
    </source>
</evidence>
<dbReference type="SUPFAM" id="SSF101874">
    <property type="entry name" value="YceI-like"/>
    <property type="match status" value="1"/>
</dbReference>
<sequence length="192" mass="20301">MKIFAAGLAALILCGPVMAEPAWVLDAETSKVAYGSIKKDRIGEVNHFGTLAGTVDDTGLVRVEIDLASVETYVDIRNERMREHVFGATPVAVLTSQIDLEALEAMAPGDTAIVDVDGMLAFVSAEVEIYTEAFVARLADGKALVTTDGMIMLGTEELAIDGAIDTLMGLADLPGITRVAPVTFRLVFDKAG</sequence>
<dbReference type="Gene3D" id="2.40.128.110">
    <property type="entry name" value="Lipid/polyisoprenoid-binding, YceI-like"/>
    <property type="match status" value="1"/>
</dbReference>
<dbReference type="InterPro" id="IPR027016">
    <property type="entry name" value="UCP029811"/>
</dbReference>
<keyword evidence="1" id="KW-0732">Signal</keyword>
<name>A0A6P1T2D1_9RHOB</name>